<name>A0A5C8K960_9BACT</name>
<dbReference type="PANTHER" id="PTHR30007">
    <property type="entry name" value="PHP DOMAIN PROTEIN"/>
    <property type="match status" value="1"/>
</dbReference>
<dbReference type="OrthoDB" id="966067at2"/>
<dbReference type="InterPro" id="IPR025161">
    <property type="entry name" value="IS402-like_dom"/>
</dbReference>
<dbReference type="PANTHER" id="PTHR30007:SF0">
    <property type="entry name" value="TRANSPOSASE"/>
    <property type="match status" value="1"/>
</dbReference>
<proteinExistence type="predicted"/>
<evidence type="ECO:0000313" key="2">
    <source>
        <dbReference type="EMBL" id="TXK46980.1"/>
    </source>
</evidence>
<dbReference type="Pfam" id="PF13340">
    <property type="entry name" value="DUF4096"/>
    <property type="match status" value="1"/>
</dbReference>
<sequence>MVDAIFWCLRIGHQWRNLSESFPKWQLVYYYFRKWQRDGTLERLNWSLNKLERQRVNKEPTPSQLHIDTQSVKVAPFVAEDTGVDGN</sequence>
<keyword evidence="3" id="KW-1185">Reference proteome</keyword>
<feature type="domain" description="Insertion element IS402-like" evidence="1">
    <location>
        <begin position="1"/>
        <end position="44"/>
    </location>
</feature>
<organism evidence="2 3">
    <name type="scientific">Pontibacter qinzhouensis</name>
    <dbReference type="NCBI Taxonomy" id="2603253"/>
    <lineage>
        <taxon>Bacteria</taxon>
        <taxon>Pseudomonadati</taxon>
        <taxon>Bacteroidota</taxon>
        <taxon>Cytophagia</taxon>
        <taxon>Cytophagales</taxon>
        <taxon>Hymenobacteraceae</taxon>
        <taxon>Pontibacter</taxon>
    </lineage>
</organism>
<dbReference type="EMBL" id="VRTY01000031">
    <property type="protein sequence ID" value="TXK46980.1"/>
    <property type="molecule type" value="Genomic_DNA"/>
</dbReference>
<gene>
    <name evidence="2" type="ORF">FVR03_10185</name>
</gene>
<dbReference type="Proteomes" id="UP000321926">
    <property type="component" value="Unassembled WGS sequence"/>
</dbReference>
<evidence type="ECO:0000313" key="3">
    <source>
        <dbReference type="Proteomes" id="UP000321926"/>
    </source>
</evidence>
<protein>
    <submittedName>
        <fullName evidence="2">Transposase</fullName>
    </submittedName>
</protein>
<comment type="caution">
    <text evidence="2">The sequence shown here is derived from an EMBL/GenBank/DDBJ whole genome shotgun (WGS) entry which is preliminary data.</text>
</comment>
<accession>A0A5C8K960</accession>
<evidence type="ECO:0000259" key="1">
    <source>
        <dbReference type="Pfam" id="PF13340"/>
    </source>
</evidence>
<dbReference type="AlphaFoldDB" id="A0A5C8K960"/>
<reference evidence="2 3" key="1">
    <citation type="submission" date="2019-08" db="EMBL/GenBank/DDBJ databases">
        <authorList>
            <person name="Shi S."/>
        </authorList>
    </citation>
    <scope>NUCLEOTIDE SEQUENCE [LARGE SCALE GENOMIC DNA]</scope>
    <source>
        <strain evidence="2 3">GY10130</strain>
    </source>
</reference>
<feature type="non-terminal residue" evidence="2">
    <location>
        <position position="87"/>
    </location>
</feature>